<organism evidence="2 3">
    <name type="scientific">Pyrobaculum islandicum (strain DSM 4184 / JCM 9189 / GEO3)</name>
    <dbReference type="NCBI Taxonomy" id="384616"/>
    <lineage>
        <taxon>Archaea</taxon>
        <taxon>Thermoproteota</taxon>
        <taxon>Thermoprotei</taxon>
        <taxon>Thermoproteales</taxon>
        <taxon>Thermoproteaceae</taxon>
        <taxon>Pyrobaculum</taxon>
    </lineage>
</organism>
<dbReference type="EMBL" id="CP000504">
    <property type="protein sequence ID" value="ABL87469.1"/>
    <property type="molecule type" value="Genomic_DNA"/>
</dbReference>
<evidence type="ECO:0000259" key="1">
    <source>
        <dbReference type="SMART" id="SM00881"/>
    </source>
</evidence>
<dbReference type="Pfam" id="PF13380">
    <property type="entry name" value="CoA_binding_2"/>
    <property type="match status" value="1"/>
</dbReference>
<dbReference type="InterPro" id="IPR003781">
    <property type="entry name" value="CoA-bd"/>
</dbReference>
<dbReference type="AlphaFoldDB" id="A1RR87"/>
<dbReference type="PANTHER" id="PTHR42793:SF1">
    <property type="entry name" value="PEPTIDYL-LYSINE N-ACETYLTRANSFERASE PATZ"/>
    <property type="match status" value="1"/>
</dbReference>
<evidence type="ECO:0000313" key="3">
    <source>
        <dbReference type="Proteomes" id="UP000002595"/>
    </source>
</evidence>
<dbReference type="eggNOG" id="arCOG01340">
    <property type="taxonomic scope" value="Archaea"/>
</dbReference>
<dbReference type="Gene3D" id="3.40.50.720">
    <property type="entry name" value="NAD(P)-binding Rossmann-like Domain"/>
    <property type="match status" value="1"/>
</dbReference>
<dbReference type="Proteomes" id="UP000002595">
    <property type="component" value="Chromosome"/>
</dbReference>
<gene>
    <name evidence="2" type="ordered locus">Pisl_0290</name>
</gene>
<dbReference type="KEGG" id="pis:Pisl_0290"/>
<dbReference type="GeneID" id="4617678"/>
<name>A1RR87_PYRIL</name>
<dbReference type="InterPro" id="IPR016102">
    <property type="entry name" value="Succinyl-CoA_synth-like"/>
</dbReference>
<feature type="domain" description="CoA-binding" evidence="1">
    <location>
        <begin position="15"/>
        <end position="113"/>
    </location>
</feature>
<sequence>MSVGNHSSIELIKSFLFPSSVAIVGASPNPSSIGGQILVQLLRGFKGRVYAVNPKYSVEKIYGKEIQFYKDISSLPEVPELVVIATPAEVALGILEEAGRSGVKAVIVVSGGFAEVGRVDLENELIKIARKYGVRILGPNCIGVYNAFNGLDTMFLPIEKAARPRPGPIAFLSQSGAVMTAVLDWAAGEEIGVGIAVNFGNRSDITEADLIQYLGGVEEIKVVAIYLEGFRWRGDAMRFIKAVKSLKKPVVVYKAGRSDDSKRAAVSHTAAMAGDYKMYRALFKQAGVIEAEDLVELFDIAKALALYKPTRIEKALVVSSSGGMAVQIVDALNAVGISVPELPQEAQLELKKHLPPVATTSNPIDLTGSGADVHFGKALEVGLKYVDAAVVAALIHPPGYSERVADEILVSYEKYGKPIVVVSFGASQQTKILERRLKERLVVVNTPARAAKVLSSLGALL</sequence>
<dbReference type="InterPro" id="IPR036291">
    <property type="entry name" value="NAD(P)-bd_dom_sf"/>
</dbReference>
<dbReference type="RefSeq" id="WP_011762046.1">
    <property type="nucleotide sequence ID" value="NC_008701.1"/>
</dbReference>
<dbReference type="SUPFAM" id="SSF51735">
    <property type="entry name" value="NAD(P)-binding Rossmann-fold domains"/>
    <property type="match status" value="1"/>
</dbReference>
<reference evidence="2" key="1">
    <citation type="submission" date="2006-12" db="EMBL/GenBank/DDBJ databases">
        <title>Complete sequence of Pyrobaculum islandicum DSM 4184.</title>
        <authorList>
            <person name="Copeland A."/>
            <person name="Lucas S."/>
            <person name="Lapidus A."/>
            <person name="Barry K."/>
            <person name="Detter J.C."/>
            <person name="Glavina del Rio T."/>
            <person name="Dalin E."/>
            <person name="Tice H."/>
            <person name="Pitluck S."/>
            <person name="Meincke L."/>
            <person name="Brettin T."/>
            <person name="Bruce D."/>
            <person name="Han C."/>
            <person name="Tapia R."/>
            <person name="Gilna P."/>
            <person name="Schmutz J."/>
            <person name="Larimer F."/>
            <person name="Land M."/>
            <person name="Hauser L."/>
            <person name="Kyrpides N."/>
            <person name="Mikhailova N."/>
            <person name="Cozen A.E."/>
            <person name="Fitz-Gibbon S.T."/>
            <person name="House C.H."/>
            <person name="Saltikov C."/>
            <person name="Lowe T."/>
            <person name="Richardson P."/>
        </authorList>
    </citation>
    <scope>NUCLEOTIDE SEQUENCE [LARGE SCALE GENOMIC DNA]</scope>
    <source>
        <strain evidence="2">DSM 4184</strain>
    </source>
</reference>
<dbReference type="STRING" id="384616.Pisl_0290"/>
<dbReference type="Pfam" id="PF19045">
    <property type="entry name" value="Ligase_CoA_2"/>
    <property type="match status" value="1"/>
</dbReference>
<dbReference type="InterPro" id="IPR043938">
    <property type="entry name" value="Ligase_CoA_dom"/>
</dbReference>
<dbReference type="InterPro" id="IPR032875">
    <property type="entry name" value="Succ_CoA_lig_flav_dom"/>
</dbReference>
<proteinExistence type="predicted"/>
<dbReference type="SMART" id="SM00881">
    <property type="entry name" value="CoA_binding"/>
    <property type="match status" value="1"/>
</dbReference>
<dbReference type="SUPFAM" id="SSF52210">
    <property type="entry name" value="Succinyl-CoA synthetase domains"/>
    <property type="match status" value="2"/>
</dbReference>
<accession>A1RR87</accession>
<keyword evidence="3" id="KW-1185">Reference proteome</keyword>
<evidence type="ECO:0000313" key="2">
    <source>
        <dbReference type="EMBL" id="ABL87469.1"/>
    </source>
</evidence>
<dbReference type="GO" id="GO:0043758">
    <property type="term" value="F:acetate-CoA ligase (ADP-forming) activity"/>
    <property type="evidence" value="ECO:0007669"/>
    <property type="project" value="InterPro"/>
</dbReference>
<dbReference type="PANTHER" id="PTHR42793">
    <property type="entry name" value="COA BINDING DOMAIN CONTAINING PROTEIN"/>
    <property type="match status" value="1"/>
</dbReference>
<dbReference type="HOGENOM" id="CLU_007415_2_3_2"/>
<dbReference type="Pfam" id="PF13607">
    <property type="entry name" value="Succ_CoA_lig"/>
    <property type="match status" value="1"/>
</dbReference>
<protein>
    <submittedName>
        <fullName evidence="2">CoA-binding domain protein</fullName>
    </submittedName>
</protein>
<dbReference type="Gene3D" id="3.40.50.261">
    <property type="entry name" value="Succinyl-CoA synthetase domains"/>
    <property type="match status" value="2"/>
</dbReference>